<feature type="compositionally biased region" description="Basic and acidic residues" evidence="1">
    <location>
        <begin position="292"/>
        <end position="306"/>
    </location>
</feature>
<feature type="compositionally biased region" description="Acidic residues" evidence="1">
    <location>
        <begin position="93"/>
        <end position="125"/>
    </location>
</feature>
<accession>A0A0L0SG12</accession>
<feature type="compositionally biased region" description="Acidic residues" evidence="1">
    <location>
        <begin position="133"/>
        <end position="168"/>
    </location>
</feature>
<name>A0A0L0SG12_ALLM3</name>
<dbReference type="GO" id="GO:0031011">
    <property type="term" value="C:Ino80 complex"/>
    <property type="evidence" value="ECO:0007669"/>
    <property type="project" value="InterPro"/>
</dbReference>
<feature type="compositionally biased region" description="Acidic residues" evidence="1">
    <location>
        <begin position="245"/>
        <end position="291"/>
    </location>
</feature>
<dbReference type="AlphaFoldDB" id="A0A0L0SG12"/>
<dbReference type="VEuPathDB" id="FungiDB:AMAG_06213"/>
<sequence>MPRLRAAPAAPPPPPRRSLRRASLSTPAADQTDLAESSASEPAPATPRRRGPGRPPRNAVAAAASAPVPATAPSPRRTSGRSTTRRVVSYAESDPDSDEGDDGENELVEDDEGNDENDGDDAEADDASRDPYVDDDGDQDDENELMEEDDALADPDDADGTEDDDESDATSSSFAPIPPVTITIPRAAAAVDHPPLAPVRLSLRRAHPTAPAKWAASSASSSSSSPAPYPPLAPPSLSAIPSDPMEVDDEPDQDVPMDEDVDDDMPSVAATEEEDPAPLDAEAEDDMDDDDFLQHLMHENQRRESQFRATARQRAARRGPVAAEQPDLDDVLTSRTSRSKKPEMSSEELALKRSEALRRRKIQEQQKAEDSKNATIQRLLKKQASKKSRAELAEERRQEAAAAAAAAENDAAIARDPALATVRYLARTELNAAGVPRVAAVVLVPHGVEMGCVFPGAVRPPPRPPVAANCEAIGCGKPKKYTLEVPVGGEEKARRAACSLECYKALRAVVG</sequence>
<feature type="region of interest" description="Disordered" evidence="1">
    <location>
        <begin position="202"/>
        <end position="395"/>
    </location>
</feature>
<keyword evidence="4" id="KW-1185">Reference proteome</keyword>
<feature type="compositionally biased region" description="Basic and acidic residues" evidence="1">
    <location>
        <begin position="340"/>
        <end position="372"/>
    </location>
</feature>
<dbReference type="InterPro" id="IPR006880">
    <property type="entry name" value="INO80B_C"/>
</dbReference>
<feature type="compositionally biased region" description="Low complexity" evidence="1">
    <location>
        <begin position="56"/>
        <end position="89"/>
    </location>
</feature>
<dbReference type="EMBL" id="GG745338">
    <property type="protein sequence ID" value="KNE61384.1"/>
    <property type="molecule type" value="Genomic_DNA"/>
</dbReference>
<dbReference type="OMA" id="HENQRRE"/>
<dbReference type="PANTHER" id="PTHR21561">
    <property type="entry name" value="INO80 COMPLEX SUBUNIT B"/>
    <property type="match status" value="1"/>
</dbReference>
<dbReference type="Proteomes" id="UP000054350">
    <property type="component" value="Unassembled WGS sequence"/>
</dbReference>
<evidence type="ECO:0000313" key="4">
    <source>
        <dbReference type="Proteomes" id="UP000054350"/>
    </source>
</evidence>
<dbReference type="STRING" id="578462.A0A0L0SG12"/>
<feature type="compositionally biased region" description="Low complexity" evidence="1">
    <location>
        <begin position="235"/>
        <end position="244"/>
    </location>
</feature>
<dbReference type="Pfam" id="PF04795">
    <property type="entry name" value="PAPA-1"/>
    <property type="match status" value="1"/>
</dbReference>
<feature type="compositionally biased region" description="Low complexity" evidence="1">
    <location>
        <begin position="21"/>
        <end position="43"/>
    </location>
</feature>
<proteinExistence type="predicted"/>
<gene>
    <name evidence="3" type="ORF">AMAG_06213</name>
</gene>
<dbReference type="SMART" id="SM01406">
    <property type="entry name" value="PAPA-1"/>
    <property type="match status" value="1"/>
</dbReference>
<reference evidence="3 4" key="1">
    <citation type="submission" date="2009-11" db="EMBL/GenBank/DDBJ databases">
        <title>Annotation of Allomyces macrogynus ATCC 38327.</title>
        <authorList>
            <consortium name="The Broad Institute Genome Sequencing Platform"/>
            <person name="Russ C."/>
            <person name="Cuomo C."/>
            <person name="Burger G."/>
            <person name="Gray M.W."/>
            <person name="Holland P.W.H."/>
            <person name="King N."/>
            <person name="Lang F.B.F."/>
            <person name="Roger A.J."/>
            <person name="Ruiz-Trillo I."/>
            <person name="Young S.K."/>
            <person name="Zeng Q."/>
            <person name="Gargeya S."/>
            <person name="Fitzgerald M."/>
            <person name="Haas B."/>
            <person name="Abouelleil A."/>
            <person name="Alvarado L."/>
            <person name="Arachchi H.M."/>
            <person name="Berlin A."/>
            <person name="Chapman S.B."/>
            <person name="Gearin G."/>
            <person name="Goldberg J."/>
            <person name="Griggs A."/>
            <person name="Gujja S."/>
            <person name="Hansen M."/>
            <person name="Heiman D."/>
            <person name="Howarth C."/>
            <person name="Larimer J."/>
            <person name="Lui A."/>
            <person name="MacDonald P.J.P."/>
            <person name="McCowen C."/>
            <person name="Montmayeur A."/>
            <person name="Murphy C."/>
            <person name="Neiman D."/>
            <person name="Pearson M."/>
            <person name="Priest M."/>
            <person name="Roberts A."/>
            <person name="Saif S."/>
            <person name="Shea T."/>
            <person name="Sisk P."/>
            <person name="Stolte C."/>
            <person name="Sykes S."/>
            <person name="Wortman J."/>
            <person name="Nusbaum C."/>
            <person name="Birren B."/>
        </authorList>
    </citation>
    <scope>NUCLEOTIDE SEQUENCE [LARGE SCALE GENOMIC DNA]</scope>
    <source>
        <strain evidence="3 4">ATCC 38327</strain>
    </source>
</reference>
<dbReference type="OrthoDB" id="5594623at2759"/>
<evidence type="ECO:0000256" key="1">
    <source>
        <dbReference type="SAM" id="MobiDB-lite"/>
    </source>
</evidence>
<feature type="compositionally biased region" description="Low complexity" evidence="1">
    <location>
        <begin position="208"/>
        <end position="226"/>
    </location>
</feature>
<dbReference type="PANTHER" id="PTHR21561:SF12">
    <property type="entry name" value="INO80 COMPLEX SUBUNIT B"/>
    <property type="match status" value="1"/>
</dbReference>
<organism evidence="3 4">
    <name type="scientific">Allomyces macrogynus (strain ATCC 38327)</name>
    <name type="common">Allomyces javanicus var. macrogynus</name>
    <dbReference type="NCBI Taxonomy" id="578462"/>
    <lineage>
        <taxon>Eukaryota</taxon>
        <taxon>Fungi</taxon>
        <taxon>Fungi incertae sedis</taxon>
        <taxon>Blastocladiomycota</taxon>
        <taxon>Blastocladiomycetes</taxon>
        <taxon>Blastocladiales</taxon>
        <taxon>Blastocladiaceae</taxon>
        <taxon>Allomyces</taxon>
    </lineage>
</organism>
<evidence type="ECO:0000313" key="3">
    <source>
        <dbReference type="EMBL" id="KNE61384.1"/>
    </source>
</evidence>
<evidence type="ECO:0000259" key="2">
    <source>
        <dbReference type="SMART" id="SM01406"/>
    </source>
</evidence>
<reference evidence="3 4" key="2">
    <citation type="submission" date="2009-11" db="EMBL/GenBank/DDBJ databases">
        <title>The Genome Sequence of Allomyces macrogynus strain ATCC 38327.</title>
        <authorList>
            <consortium name="The Broad Institute Genome Sequencing Platform"/>
            <person name="Russ C."/>
            <person name="Cuomo C."/>
            <person name="Shea T."/>
            <person name="Young S.K."/>
            <person name="Zeng Q."/>
            <person name="Koehrsen M."/>
            <person name="Haas B."/>
            <person name="Borodovsky M."/>
            <person name="Guigo R."/>
            <person name="Alvarado L."/>
            <person name="Berlin A."/>
            <person name="Borenstein D."/>
            <person name="Chen Z."/>
            <person name="Engels R."/>
            <person name="Freedman E."/>
            <person name="Gellesch M."/>
            <person name="Goldberg J."/>
            <person name="Griggs A."/>
            <person name="Gujja S."/>
            <person name="Heiman D."/>
            <person name="Hepburn T."/>
            <person name="Howarth C."/>
            <person name="Jen D."/>
            <person name="Larson L."/>
            <person name="Lewis B."/>
            <person name="Mehta T."/>
            <person name="Park D."/>
            <person name="Pearson M."/>
            <person name="Roberts A."/>
            <person name="Saif S."/>
            <person name="Shenoy N."/>
            <person name="Sisk P."/>
            <person name="Stolte C."/>
            <person name="Sykes S."/>
            <person name="Walk T."/>
            <person name="White J."/>
            <person name="Yandava C."/>
            <person name="Burger G."/>
            <person name="Gray M.W."/>
            <person name="Holland P.W.H."/>
            <person name="King N."/>
            <person name="Lang F.B.F."/>
            <person name="Roger A.J."/>
            <person name="Ruiz-Trillo I."/>
            <person name="Lander E."/>
            <person name="Nusbaum C."/>
        </authorList>
    </citation>
    <scope>NUCLEOTIDE SEQUENCE [LARGE SCALE GENOMIC DNA]</scope>
    <source>
        <strain evidence="3 4">ATCC 38327</strain>
    </source>
</reference>
<dbReference type="GO" id="GO:0006338">
    <property type="term" value="P:chromatin remodeling"/>
    <property type="evidence" value="ECO:0007669"/>
    <property type="project" value="InterPro"/>
</dbReference>
<protein>
    <recommendedName>
        <fullName evidence="2">INO80 complex subunit B-like conserved region domain-containing protein</fullName>
    </recommendedName>
</protein>
<feature type="domain" description="INO80 complex subunit B-like conserved region" evidence="2">
    <location>
        <begin position="348"/>
        <end position="439"/>
    </location>
</feature>
<dbReference type="InterPro" id="IPR029523">
    <property type="entry name" value="INO80B/Ies2"/>
</dbReference>
<feature type="region of interest" description="Disordered" evidence="1">
    <location>
        <begin position="1"/>
        <end position="179"/>
    </location>
</feature>